<keyword evidence="4" id="KW-0028">Amino-acid biosynthesis</keyword>
<evidence type="ECO:0000256" key="6">
    <source>
        <dbReference type="ARBA" id="ARBA00022898"/>
    </source>
</evidence>
<reference evidence="10 11" key="1">
    <citation type="submission" date="2020-01" db="EMBL/GenBank/DDBJ databases">
        <title>Genomes assembled from Gulf of Kutch pelagic sediment metagenomes.</title>
        <authorList>
            <person name="Chandrashekar M."/>
            <person name="Mahajan M.S."/>
            <person name="Dave K.J."/>
            <person name="Vatsa P."/>
            <person name="Nathani N.M."/>
        </authorList>
    </citation>
    <scope>NUCLEOTIDE SEQUENCE [LARGE SCALE GENOMIC DNA]</scope>
    <source>
        <strain evidence="10">KS3-K002</strain>
    </source>
</reference>
<feature type="domain" description="Tryptophan synthase beta chain-like PALP" evidence="9">
    <location>
        <begin position="9"/>
        <end position="297"/>
    </location>
</feature>
<evidence type="ECO:0000256" key="7">
    <source>
        <dbReference type="ARBA" id="ARBA00023192"/>
    </source>
</evidence>
<gene>
    <name evidence="10" type="ORF">GWO12_10850</name>
</gene>
<comment type="similarity">
    <text evidence="2">Belongs to the cysteine synthase/cystathionine beta-synthase family.</text>
</comment>
<comment type="caution">
    <text evidence="10">The sequence shown here is derived from an EMBL/GenBank/DDBJ whole genome shotgun (WGS) entry which is preliminary data.</text>
</comment>
<dbReference type="InterPro" id="IPR001926">
    <property type="entry name" value="TrpB-like_PALP"/>
</dbReference>
<organism evidence="10 11">
    <name type="scientific">Candidatus Kutchimonas denitrificans</name>
    <dbReference type="NCBI Taxonomy" id="3056748"/>
    <lineage>
        <taxon>Bacteria</taxon>
        <taxon>Pseudomonadati</taxon>
        <taxon>Gemmatimonadota</taxon>
        <taxon>Gemmatimonadia</taxon>
        <taxon>Candidatus Palauibacterales</taxon>
        <taxon>Candidatus Palauibacteraceae</taxon>
        <taxon>Candidatus Kutchimonas</taxon>
    </lineage>
</organism>
<dbReference type="Gene3D" id="3.40.50.1100">
    <property type="match status" value="2"/>
</dbReference>
<evidence type="ECO:0000256" key="8">
    <source>
        <dbReference type="ARBA" id="ARBA00047931"/>
    </source>
</evidence>
<evidence type="ECO:0000313" key="11">
    <source>
        <dbReference type="Proteomes" id="UP000702544"/>
    </source>
</evidence>
<dbReference type="Pfam" id="PF00291">
    <property type="entry name" value="PALP"/>
    <property type="match status" value="1"/>
</dbReference>
<dbReference type="PROSITE" id="PS00901">
    <property type="entry name" value="CYS_SYNTHASE"/>
    <property type="match status" value="1"/>
</dbReference>
<evidence type="ECO:0000256" key="4">
    <source>
        <dbReference type="ARBA" id="ARBA00022605"/>
    </source>
</evidence>
<evidence type="ECO:0000313" key="10">
    <source>
        <dbReference type="EMBL" id="NIR75589.1"/>
    </source>
</evidence>
<evidence type="ECO:0000256" key="5">
    <source>
        <dbReference type="ARBA" id="ARBA00022679"/>
    </source>
</evidence>
<evidence type="ECO:0000256" key="3">
    <source>
        <dbReference type="ARBA" id="ARBA00012681"/>
    </source>
</evidence>
<protein>
    <recommendedName>
        <fullName evidence="3">cysteine synthase</fullName>
        <ecNumber evidence="3">2.5.1.47</ecNumber>
    </recommendedName>
</protein>
<evidence type="ECO:0000256" key="1">
    <source>
        <dbReference type="ARBA" id="ARBA00001933"/>
    </source>
</evidence>
<dbReference type="PANTHER" id="PTHR10314">
    <property type="entry name" value="CYSTATHIONINE BETA-SYNTHASE"/>
    <property type="match status" value="1"/>
</dbReference>
<sequence length="312" mass="32759">MQKSQDVLKTVGGTPLVETKRVVPRGSARVLVKLESQNPTGSMKDRMALSVVDRAAASGRLPKSGTVVEYTGGSTGTSLAFVCAARGFSTTLVTSDAFSQEKRDHMRALGANLIEIESDGGRITRKLIQRMMARAAELSGTANTFYADQFNNVDAAAGYAPLAEEVWDQSGGQVDAFVQAVGTAHCISGVARVLRKRNPKITIIAVEPEESPVLSGGKPGGHQIEGVGPGFIPPLWDEDLVDDVLPVSTSEAMEMSRRLAREEALFGGTSSGANVVAALRVAERLGSSGTVVTLLCDSGLKYLSTGLYSAGS</sequence>
<dbReference type="CDD" id="cd01561">
    <property type="entry name" value="CBS_like"/>
    <property type="match status" value="1"/>
</dbReference>
<evidence type="ECO:0000259" key="9">
    <source>
        <dbReference type="Pfam" id="PF00291"/>
    </source>
</evidence>
<dbReference type="Proteomes" id="UP000702544">
    <property type="component" value="Unassembled WGS sequence"/>
</dbReference>
<comment type="cofactor">
    <cofactor evidence="1">
        <name>pyridoxal 5'-phosphate</name>
        <dbReference type="ChEBI" id="CHEBI:597326"/>
    </cofactor>
</comment>
<dbReference type="InterPro" id="IPR001216">
    <property type="entry name" value="P-phosphate_BS"/>
</dbReference>
<keyword evidence="7" id="KW-0198">Cysteine biosynthesis</keyword>
<dbReference type="EC" id="2.5.1.47" evidence="3"/>
<dbReference type="GO" id="GO:0004124">
    <property type="term" value="F:cysteine synthase activity"/>
    <property type="evidence" value="ECO:0007669"/>
    <property type="project" value="UniProtKB-EC"/>
</dbReference>
<comment type="catalytic activity">
    <reaction evidence="8">
        <text>O-acetyl-L-serine + hydrogen sulfide = L-cysteine + acetate</text>
        <dbReference type="Rhea" id="RHEA:14829"/>
        <dbReference type="ChEBI" id="CHEBI:29919"/>
        <dbReference type="ChEBI" id="CHEBI:30089"/>
        <dbReference type="ChEBI" id="CHEBI:35235"/>
        <dbReference type="ChEBI" id="CHEBI:58340"/>
        <dbReference type="EC" id="2.5.1.47"/>
    </reaction>
</comment>
<dbReference type="SUPFAM" id="SSF53686">
    <property type="entry name" value="Tryptophan synthase beta subunit-like PLP-dependent enzymes"/>
    <property type="match status" value="1"/>
</dbReference>
<dbReference type="InterPro" id="IPR036052">
    <property type="entry name" value="TrpB-like_PALP_sf"/>
</dbReference>
<dbReference type="InterPro" id="IPR050214">
    <property type="entry name" value="Cys_Synth/Cystath_Beta-Synth"/>
</dbReference>
<proteinExistence type="inferred from homology"/>
<keyword evidence="6" id="KW-0663">Pyridoxal phosphate</keyword>
<keyword evidence="5" id="KW-0808">Transferase</keyword>
<dbReference type="EMBL" id="JAACAK010000083">
    <property type="protein sequence ID" value="NIR75589.1"/>
    <property type="molecule type" value="Genomic_DNA"/>
</dbReference>
<dbReference type="FunFam" id="3.40.50.1100:FF:000006">
    <property type="entry name" value="Cysteine synthase"/>
    <property type="match status" value="1"/>
</dbReference>
<evidence type="ECO:0000256" key="2">
    <source>
        <dbReference type="ARBA" id="ARBA00007103"/>
    </source>
</evidence>
<dbReference type="AlphaFoldDB" id="A0AAE4Z965"/>
<dbReference type="GO" id="GO:0006535">
    <property type="term" value="P:cysteine biosynthetic process from serine"/>
    <property type="evidence" value="ECO:0007669"/>
    <property type="project" value="InterPro"/>
</dbReference>
<name>A0AAE4Z965_9BACT</name>
<accession>A0AAE4Z965</accession>